<evidence type="ECO:0000256" key="1">
    <source>
        <dbReference type="SAM" id="MobiDB-lite"/>
    </source>
</evidence>
<comment type="caution">
    <text evidence="2">The sequence shown here is derived from an EMBL/GenBank/DDBJ whole genome shotgun (WGS) entry which is preliminary data.</text>
</comment>
<dbReference type="RefSeq" id="WP_174857115.1">
    <property type="nucleotide sequence ID" value="NZ_BHZD01000001.1"/>
</dbReference>
<dbReference type="AlphaFoldDB" id="A0A401VV45"/>
<gene>
    <name evidence="2" type="ORF">GKJPGBOP_00579</name>
</gene>
<name>A0A401VV45_STREY</name>
<reference evidence="2 3" key="1">
    <citation type="submission" date="2018-11" db="EMBL/GenBank/DDBJ databases">
        <title>Whole genome sequence of Streptomyces paromomycinus NBRC 15454(T).</title>
        <authorList>
            <person name="Komaki H."/>
            <person name="Tamura T."/>
        </authorList>
    </citation>
    <scope>NUCLEOTIDE SEQUENCE [LARGE SCALE GENOMIC DNA]</scope>
    <source>
        <strain evidence="2 3">NBRC 15454</strain>
    </source>
</reference>
<dbReference type="Gene3D" id="3.40.50.720">
    <property type="entry name" value="NAD(P)-binding Rossmann-like Domain"/>
    <property type="match status" value="1"/>
</dbReference>
<evidence type="ECO:0008006" key="4">
    <source>
        <dbReference type="Google" id="ProtNLM"/>
    </source>
</evidence>
<protein>
    <recommendedName>
        <fullName evidence="4">Thiazole-containing bacteriocin maturation protein</fullName>
    </recommendedName>
</protein>
<dbReference type="Proteomes" id="UP000286746">
    <property type="component" value="Unassembled WGS sequence"/>
</dbReference>
<dbReference type="Gene3D" id="3.90.930.60">
    <property type="match status" value="1"/>
</dbReference>
<feature type="region of interest" description="Disordered" evidence="1">
    <location>
        <begin position="565"/>
        <end position="586"/>
    </location>
</feature>
<evidence type="ECO:0000313" key="3">
    <source>
        <dbReference type="Proteomes" id="UP000286746"/>
    </source>
</evidence>
<sequence>MRPKLKPDVLYVPTADGVHLFGAGANLELRGGAIYQWVDRLAPHLNGTVTLDDLLRGLPDDKRTVVAALLKRLEDGGCLTDAEADEPHGLTDRELETYAPEIAFVEYHRGSAARRFETYRNSSVVVLGAGPAFTALIASALHSGVRRLRAVCTPEFPTDEDRLTELTGGSERRDPDQELIRTVLSGDSDAELAAALEGADAVLHVSSAPVTDRAVRLHRLCERAGQLLVQGVVLDDVAWLGPSGAAWASAWQRLAAPEPSRPSTFLTGPTAAVVAGHLGLACFTALTGARDDGPPTVTRIDLETLRTSTHPFLPHPSTVDAPQESTEEFGQRVERLRSAEPLLPAEFSARAAACFDRYTGVLRALEEGDFTQLPLNVTEAVRPEGAGERVFGWGTGFAEARQRAALRGLARYAVTAADPRRFADDGSVRGWDLAGKEVTTVPAGDVFTSGPGVAAALDWSGAVTEAVAQQCARLAAEDVRTGAAEPVRLDVAGASLDEAGRRHLDMLRPAGGEGTVADIGTALGVPVLAWWQGVRPVGVTCGPGAVTDGLELVLLDRQAELTGESAYAPQPVPGLGAPPRGPDGAAVPADADLPALVEALASRGQSPVVVPLDHDPAVHEVLPNVVRVVLAG</sequence>
<keyword evidence="3" id="KW-1185">Reference proteome</keyword>
<organism evidence="2 3">
    <name type="scientific">Streptomyces paromomycinus</name>
    <name type="common">Streptomyces rimosus subsp. paromomycinus</name>
    <dbReference type="NCBI Taxonomy" id="92743"/>
    <lineage>
        <taxon>Bacteria</taxon>
        <taxon>Bacillati</taxon>
        <taxon>Actinomycetota</taxon>
        <taxon>Actinomycetes</taxon>
        <taxon>Kitasatosporales</taxon>
        <taxon>Streptomycetaceae</taxon>
        <taxon>Streptomyces</taxon>
    </lineage>
</organism>
<feature type="compositionally biased region" description="Low complexity" evidence="1">
    <location>
        <begin position="573"/>
        <end position="586"/>
    </location>
</feature>
<dbReference type="EMBL" id="BHZD01000001">
    <property type="protein sequence ID" value="GCD40926.1"/>
    <property type="molecule type" value="Genomic_DNA"/>
</dbReference>
<evidence type="ECO:0000313" key="2">
    <source>
        <dbReference type="EMBL" id="GCD40926.1"/>
    </source>
</evidence>
<proteinExistence type="predicted"/>
<accession>A0A401VV45</accession>